<accession>A0AA43QRL3</accession>
<evidence type="ECO:0000313" key="8">
    <source>
        <dbReference type="EMBL" id="MDI1489095.1"/>
    </source>
</evidence>
<organism evidence="8 9">
    <name type="scientific">Ramalina farinacea</name>
    <dbReference type="NCBI Taxonomy" id="258253"/>
    <lineage>
        <taxon>Eukaryota</taxon>
        <taxon>Fungi</taxon>
        <taxon>Dikarya</taxon>
        <taxon>Ascomycota</taxon>
        <taxon>Pezizomycotina</taxon>
        <taxon>Lecanoromycetes</taxon>
        <taxon>OSLEUM clade</taxon>
        <taxon>Lecanoromycetidae</taxon>
        <taxon>Lecanorales</taxon>
        <taxon>Lecanorineae</taxon>
        <taxon>Ramalinaceae</taxon>
        <taxon>Ramalina</taxon>
    </lineage>
</organism>
<feature type="region of interest" description="Disordered" evidence="6">
    <location>
        <begin position="235"/>
        <end position="256"/>
    </location>
</feature>
<dbReference type="GO" id="GO:0005634">
    <property type="term" value="C:nucleus"/>
    <property type="evidence" value="ECO:0007669"/>
    <property type="project" value="UniProtKB-SubCell"/>
</dbReference>
<dbReference type="Pfam" id="PF03366">
    <property type="entry name" value="YEATS"/>
    <property type="match status" value="1"/>
</dbReference>
<dbReference type="GO" id="GO:0006355">
    <property type="term" value="P:regulation of DNA-templated transcription"/>
    <property type="evidence" value="ECO:0007669"/>
    <property type="project" value="InterPro"/>
</dbReference>
<feature type="region of interest" description="Disordered" evidence="6">
    <location>
        <begin position="175"/>
        <end position="197"/>
    </location>
</feature>
<comment type="caution">
    <text evidence="8">The sequence shown here is derived from an EMBL/GenBank/DDBJ whole genome shotgun (WGS) entry which is preliminary data.</text>
</comment>
<proteinExistence type="predicted"/>
<feature type="domain" description="YEATS" evidence="7">
    <location>
        <begin position="14"/>
        <end position="171"/>
    </location>
</feature>
<dbReference type="InterPro" id="IPR038704">
    <property type="entry name" value="YEAST_sf"/>
</dbReference>
<evidence type="ECO:0000259" key="7">
    <source>
        <dbReference type="PROSITE" id="PS51037"/>
    </source>
</evidence>
<dbReference type="InterPro" id="IPR055129">
    <property type="entry name" value="YEATS_dom"/>
</dbReference>
<dbReference type="PANTHER" id="PTHR47573">
    <property type="entry name" value="PROTEIN AF-9 HOMOLOG"/>
    <property type="match status" value="1"/>
</dbReference>
<evidence type="ECO:0000313" key="9">
    <source>
        <dbReference type="Proteomes" id="UP001161017"/>
    </source>
</evidence>
<sequence>MPRWPQSTANQPSRVKGIQVHRPFVYGSLATPFPTNTPRPSSIPPEHTHRWTVYLSPLSPSHPLTPWLKKVQFKLHETYANSTRMIESPGPFEITETGWGEFEVQIKLFFVPEAGEKSQTLWHALKLHPFGVEGSEERLKMERGGEVRSECYEEVVFSEPVEGFLEVLTSPAEMRGKAGGGGKGKKGGQMVGPDRGAELPVRDAPGVVYSQEKEQAQMVLLREAGKTVEALMKVEKEKLREKEQRREELGRDGERG</sequence>
<evidence type="ECO:0000256" key="2">
    <source>
        <dbReference type="ARBA" id="ARBA00023015"/>
    </source>
</evidence>
<dbReference type="AlphaFoldDB" id="A0AA43QRL3"/>
<dbReference type="Proteomes" id="UP001161017">
    <property type="component" value="Unassembled WGS sequence"/>
</dbReference>
<dbReference type="CDD" id="cd16908">
    <property type="entry name" value="YEATS_Yaf9_like"/>
    <property type="match status" value="1"/>
</dbReference>
<keyword evidence="3" id="KW-0804">Transcription</keyword>
<dbReference type="PANTHER" id="PTHR47573:SF1">
    <property type="entry name" value="PROTEIN AF-9 HOMOLOG"/>
    <property type="match status" value="1"/>
</dbReference>
<dbReference type="PROSITE" id="PS51037">
    <property type="entry name" value="YEATS"/>
    <property type="match status" value="1"/>
</dbReference>
<evidence type="ECO:0000256" key="3">
    <source>
        <dbReference type="ARBA" id="ARBA00023163"/>
    </source>
</evidence>
<dbReference type="InterPro" id="IPR005033">
    <property type="entry name" value="YEATS"/>
</dbReference>
<name>A0AA43QRL3_9LECA</name>
<keyword evidence="4 5" id="KW-0539">Nucleus</keyword>
<dbReference type="Gene3D" id="2.60.40.1970">
    <property type="entry name" value="YEATS domain"/>
    <property type="match status" value="1"/>
</dbReference>
<gene>
    <name evidence="8" type="primary">YAF9</name>
    <name evidence="8" type="ORF">OHK93_008373</name>
</gene>
<keyword evidence="2" id="KW-0805">Transcription regulation</keyword>
<evidence type="ECO:0000256" key="5">
    <source>
        <dbReference type="PROSITE-ProRule" id="PRU00376"/>
    </source>
</evidence>
<keyword evidence="9" id="KW-1185">Reference proteome</keyword>
<evidence type="ECO:0000256" key="4">
    <source>
        <dbReference type="ARBA" id="ARBA00023242"/>
    </source>
</evidence>
<dbReference type="EMBL" id="JAPUFD010000008">
    <property type="protein sequence ID" value="MDI1489095.1"/>
    <property type="molecule type" value="Genomic_DNA"/>
</dbReference>
<evidence type="ECO:0000256" key="6">
    <source>
        <dbReference type="SAM" id="MobiDB-lite"/>
    </source>
</evidence>
<reference evidence="8" key="1">
    <citation type="journal article" date="2023" name="Genome Biol. Evol.">
        <title>First Whole Genome Sequence and Flow Cytometry Genome Size Data for the Lichen-Forming Fungus Ramalina farinacea (Ascomycota).</title>
        <authorList>
            <person name="Llewellyn T."/>
            <person name="Mian S."/>
            <person name="Hill R."/>
            <person name="Leitch I.J."/>
            <person name="Gaya E."/>
        </authorList>
    </citation>
    <scope>NUCLEOTIDE SEQUENCE</scope>
    <source>
        <strain evidence="8">LIQ254RAFAR</strain>
    </source>
</reference>
<protein>
    <recommendedName>
        <fullName evidence="1">Protein AF-9 homolog</fullName>
    </recommendedName>
</protein>
<evidence type="ECO:0000256" key="1">
    <source>
        <dbReference type="ARBA" id="ARBA00022408"/>
    </source>
</evidence>
<comment type="subcellular location">
    <subcellularLocation>
        <location evidence="5">Nucleus</location>
    </subcellularLocation>
</comment>
<dbReference type="GO" id="GO:0000785">
    <property type="term" value="C:chromatin"/>
    <property type="evidence" value="ECO:0007669"/>
    <property type="project" value="UniProtKB-ARBA"/>
</dbReference>
<feature type="compositionally biased region" description="Gly residues" evidence="6">
    <location>
        <begin position="177"/>
        <end position="190"/>
    </location>
</feature>